<name>A0A4Q1SAS5_9BACT</name>
<evidence type="ECO:0000313" key="10">
    <source>
        <dbReference type="Proteomes" id="UP000290253"/>
    </source>
</evidence>
<evidence type="ECO:0000256" key="6">
    <source>
        <dbReference type="RuleBase" id="RU361187"/>
    </source>
</evidence>
<evidence type="ECO:0000256" key="5">
    <source>
        <dbReference type="PIRSR" id="PIRSR606710-2"/>
    </source>
</evidence>
<evidence type="ECO:0000256" key="2">
    <source>
        <dbReference type="ARBA" id="ARBA00022801"/>
    </source>
</evidence>
<comment type="caution">
    <text evidence="9">The sequence shown here is derived from an EMBL/GenBank/DDBJ whole genome shotgun (WGS) entry which is preliminary data.</text>
</comment>
<reference evidence="9 10" key="1">
    <citation type="journal article" date="2016" name="Int. J. Syst. Evol. Microbiol.">
        <title>Acidipila dinghuensis sp. nov., an acidobacterium isolated from forest soil.</title>
        <authorList>
            <person name="Jiang Y.W."/>
            <person name="Wang J."/>
            <person name="Chen M.H."/>
            <person name="Lv Y.Y."/>
            <person name="Qiu L.H."/>
        </authorList>
    </citation>
    <scope>NUCLEOTIDE SEQUENCE [LARGE SCALE GENOMIC DNA]</scope>
    <source>
        <strain evidence="9 10">DHOF10</strain>
    </source>
</reference>
<evidence type="ECO:0000256" key="7">
    <source>
        <dbReference type="SAM" id="SignalP"/>
    </source>
</evidence>
<feature type="chain" id="PRO_5020691124" evidence="7">
    <location>
        <begin position="31"/>
        <end position="561"/>
    </location>
</feature>
<keyword evidence="2 6" id="KW-0378">Hydrolase</keyword>
<feature type="domain" description="Beta-xylosidase C-terminal Concanavalin A-like" evidence="8">
    <location>
        <begin position="356"/>
        <end position="551"/>
    </location>
</feature>
<evidence type="ECO:0000259" key="8">
    <source>
        <dbReference type="Pfam" id="PF17851"/>
    </source>
</evidence>
<dbReference type="InterPro" id="IPR051795">
    <property type="entry name" value="Glycosyl_Hydrlase_43"/>
</dbReference>
<proteinExistence type="inferred from homology"/>
<dbReference type="InterPro" id="IPR006710">
    <property type="entry name" value="Glyco_hydro_43"/>
</dbReference>
<dbReference type="EMBL" id="SDMK01000003">
    <property type="protein sequence ID" value="RXS94264.1"/>
    <property type="molecule type" value="Genomic_DNA"/>
</dbReference>
<dbReference type="PANTHER" id="PTHR42812">
    <property type="entry name" value="BETA-XYLOSIDASE"/>
    <property type="match status" value="1"/>
</dbReference>
<dbReference type="SUPFAM" id="SSF49899">
    <property type="entry name" value="Concanavalin A-like lectins/glucanases"/>
    <property type="match status" value="1"/>
</dbReference>
<keyword evidence="10" id="KW-1185">Reference proteome</keyword>
<evidence type="ECO:0000256" key="3">
    <source>
        <dbReference type="ARBA" id="ARBA00023295"/>
    </source>
</evidence>
<dbReference type="Pfam" id="PF17851">
    <property type="entry name" value="GH43_C2"/>
    <property type="match status" value="1"/>
</dbReference>
<feature type="signal peptide" evidence="7">
    <location>
        <begin position="1"/>
        <end position="30"/>
    </location>
</feature>
<dbReference type="Pfam" id="PF04616">
    <property type="entry name" value="Glyco_hydro_43"/>
    <property type="match status" value="1"/>
</dbReference>
<organism evidence="9 10">
    <name type="scientific">Silvibacterium dinghuense</name>
    <dbReference type="NCBI Taxonomy" id="1560006"/>
    <lineage>
        <taxon>Bacteria</taxon>
        <taxon>Pseudomonadati</taxon>
        <taxon>Acidobacteriota</taxon>
        <taxon>Terriglobia</taxon>
        <taxon>Terriglobales</taxon>
        <taxon>Acidobacteriaceae</taxon>
        <taxon>Silvibacterium</taxon>
    </lineage>
</organism>
<keyword evidence="3 6" id="KW-0326">Glycosidase</keyword>
<feature type="active site" description="Proton donor" evidence="4">
    <location>
        <position position="227"/>
    </location>
</feature>
<dbReference type="InterPro" id="IPR041542">
    <property type="entry name" value="GH43_C2"/>
</dbReference>
<dbReference type="CDD" id="cd09001">
    <property type="entry name" value="GH43_FsAxh1-like"/>
    <property type="match status" value="1"/>
</dbReference>
<dbReference type="GO" id="GO:0004553">
    <property type="term" value="F:hydrolase activity, hydrolyzing O-glycosyl compounds"/>
    <property type="evidence" value="ECO:0007669"/>
    <property type="project" value="InterPro"/>
</dbReference>
<dbReference type="InterPro" id="IPR013320">
    <property type="entry name" value="ConA-like_dom_sf"/>
</dbReference>
<gene>
    <name evidence="9" type="ORF">ESZ00_14260</name>
</gene>
<evidence type="ECO:0000313" key="9">
    <source>
        <dbReference type="EMBL" id="RXS94264.1"/>
    </source>
</evidence>
<accession>A0A4Q1SAS5</accession>
<dbReference type="SUPFAM" id="SSF75005">
    <property type="entry name" value="Arabinanase/levansucrase/invertase"/>
    <property type="match status" value="1"/>
</dbReference>
<dbReference type="AlphaFoldDB" id="A0A4Q1SAS5"/>
<dbReference type="InterPro" id="IPR023296">
    <property type="entry name" value="Glyco_hydro_beta-prop_sf"/>
</dbReference>
<dbReference type="Gene3D" id="2.60.120.200">
    <property type="match status" value="1"/>
</dbReference>
<keyword evidence="7" id="KW-0732">Signal</keyword>
<feature type="active site" description="Proton acceptor" evidence="4">
    <location>
        <position position="61"/>
    </location>
</feature>
<comment type="similarity">
    <text evidence="1 6">Belongs to the glycosyl hydrolase 43 family.</text>
</comment>
<dbReference type="GO" id="GO:0005975">
    <property type="term" value="P:carbohydrate metabolic process"/>
    <property type="evidence" value="ECO:0007669"/>
    <property type="project" value="InterPro"/>
</dbReference>
<dbReference type="Gene3D" id="2.115.10.20">
    <property type="entry name" value="Glycosyl hydrolase domain, family 43"/>
    <property type="match status" value="1"/>
</dbReference>
<protein>
    <submittedName>
        <fullName evidence="9">Glycosyl hydrolase 43 family protein</fullName>
    </submittedName>
</protein>
<dbReference type="OrthoDB" id="9801455at2"/>
<dbReference type="Proteomes" id="UP000290253">
    <property type="component" value="Unassembled WGS sequence"/>
</dbReference>
<evidence type="ECO:0000256" key="4">
    <source>
        <dbReference type="PIRSR" id="PIRSR606710-1"/>
    </source>
</evidence>
<dbReference type="PANTHER" id="PTHR42812:SF12">
    <property type="entry name" value="BETA-XYLOSIDASE-RELATED"/>
    <property type="match status" value="1"/>
</dbReference>
<evidence type="ECO:0000256" key="1">
    <source>
        <dbReference type="ARBA" id="ARBA00009865"/>
    </source>
</evidence>
<feature type="site" description="Important for catalytic activity, responsible for pKa modulation of the active site Glu and correct orientation of both the proton donor and substrate" evidence="5">
    <location>
        <position position="169"/>
    </location>
</feature>
<sequence>MVPIKRSQRPALLFFVFLLSLCLFSRLAQAEKNARTLSNVWVADEGNGKYKNPVLYADYSDPDVIRVGEMFYLVASSFDQVPGLPILESRDLVNWRLVAHALPALSPLQTYRTTRHGSGAWAPSIRYHAGMFFIFYSDPDFGIYMTKATKITGPWSPPKLIRAAKGWIDPCPLWDDDGKAYLIHGMAASRSGIKNILVIDRMTPDAEQLLDDGSLVVDGHPSDTTLEGPKLYKHHGYYYIFAPAGGVTAGYQLVLRSRSIYGPYERKVVLAQGNTAFNGPHQGAWVTTAEHEDWFLHFQDRGPYGRVVLLEPMHWQKDDWPIIGVNQDHHGIGEPVAEFQKPHVTGFQPRETPADSDEFDGSQIGPQWQWQANPQPGWALPSPALGVLRLLNVAIDSTIGERLWTTPNLLSQKLPGPVFTLTTRLTAHNFQIGDRSGLVLLGQDYAYLAIRKTEAGLVVVYGTCMDAEQDGVEKETVIGKLESDTVYLHIDMDAEARATFSFSTDGQSFQPAGSGFKAREGVWIGAKLGLFAQSRIMNRENGYVDVDWFRFAKPADRGNGS</sequence>